<dbReference type="AlphaFoldDB" id="A0A8K0CYI6"/>
<organism evidence="1 2">
    <name type="scientific">Ignelater luminosus</name>
    <name type="common">Cucubano</name>
    <name type="synonym">Pyrophorus luminosus</name>
    <dbReference type="NCBI Taxonomy" id="2038154"/>
    <lineage>
        <taxon>Eukaryota</taxon>
        <taxon>Metazoa</taxon>
        <taxon>Ecdysozoa</taxon>
        <taxon>Arthropoda</taxon>
        <taxon>Hexapoda</taxon>
        <taxon>Insecta</taxon>
        <taxon>Pterygota</taxon>
        <taxon>Neoptera</taxon>
        <taxon>Endopterygota</taxon>
        <taxon>Coleoptera</taxon>
        <taxon>Polyphaga</taxon>
        <taxon>Elateriformia</taxon>
        <taxon>Elateroidea</taxon>
        <taxon>Elateridae</taxon>
        <taxon>Agrypninae</taxon>
        <taxon>Pyrophorini</taxon>
        <taxon>Ignelater</taxon>
    </lineage>
</organism>
<comment type="caution">
    <text evidence="1">The sequence shown here is derived from an EMBL/GenBank/DDBJ whole genome shotgun (WGS) entry which is preliminary data.</text>
</comment>
<keyword evidence="2" id="KW-1185">Reference proteome</keyword>
<reference evidence="1" key="1">
    <citation type="submission" date="2019-08" db="EMBL/GenBank/DDBJ databases">
        <title>The genome of the North American firefly Photinus pyralis.</title>
        <authorList>
            <consortium name="Photinus pyralis genome working group"/>
            <person name="Fallon T.R."/>
            <person name="Sander Lower S.E."/>
            <person name="Weng J.-K."/>
        </authorList>
    </citation>
    <scope>NUCLEOTIDE SEQUENCE</scope>
    <source>
        <strain evidence="1">TRF0915ILg1</strain>
        <tissue evidence="1">Whole body</tissue>
    </source>
</reference>
<evidence type="ECO:0000313" key="1">
    <source>
        <dbReference type="EMBL" id="KAF2891670.1"/>
    </source>
</evidence>
<dbReference type="EMBL" id="VTPC01025804">
    <property type="protein sequence ID" value="KAF2891670.1"/>
    <property type="molecule type" value="Genomic_DNA"/>
</dbReference>
<evidence type="ECO:0000313" key="2">
    <source>
        <dbReference type="Proteomes" id="UP000801492"/>
    </source>
</evidence>
<dbReference type="OrthoDB" id="6744641at2759"/>
<evidence type="ECO:0008006" key="3">
    <source>
        <dbReference type="Google" id="ProtNLM"/>
    </source>
</evidence>
<feature type="non-terminal residue" evidence="1">
    <location>
        <position position="1"/>
    </location>
</feature>
<dbReference type="Gene3D" id="2.40.10.10">
    <property type="entry name" value="Trypsin-like serine proteases"/>
    <property type="match status" value="1"/>
</dbReference>
<proteinExistence type="predicted"/>
<dbReference type="InterPro" id="IPR009003">
    <property type="entry name" value="Peptidase_S1_PA"/>
</dbReference>
<sequence>QSTCQVDSGAGLTFIHTNERYYLRGIASIFPATDQQFCGSNQYGTYTLISQYIDFIRQQL</sequence>
<protein>
    <recommendedName>
        <fullName evidence="3">Peptidase S1 domain-containing protein</fullName>
    </recommendedName>
</protein>
<dbReference type="SUPFAM" id="SSF50494">
    <property type="entry name" value="Trypsin-like serine proteases"/>
    <property type="match status" value="1"/>
</dbReference>
<gene>
    <name evidence="1" type="ORF">ILUMI_14503</name>
</gene>
<dbReference type="Proteomes" id="UP000801492">
    <property type="component" value="Unassembled WGS sequence"/>
</dbReference>
<name>A0A8K0CYI6_IGNLU</name>
<accession>A0A8K0CYI6</accession>
<dbReference type="InterPro" id="IPR043504">
    <property type="entry name" value="Peptidase_S1_PA_chymotrypsin"/>
</dbReference>